<dbReference type="Pfam" id="PF01476">
    <property type="entry name" value="LysM"/>
    <property type="match status" value="2"/>
</dbReference>
<feature type="domain" description="LysM" evidence="2">
    <location>
        <begin position="168"/>
        <end position="212"/>
    </location>
</feature>
<organism evidence="3 4">
    <name type="scientific">Rubroshorea leprosula</name>
    <dbReference type="NCBI Taxonomy" id="152421"/>
    <lineage>
        <taxon>Eukaryota</taxon>
        <taxon>Viridiplantae</taxon>
        <taxon>Streptophyta</taxon>
        <taxon>Embryophyta</taxon>
        <taxon>Tracheophyta</taxon>
        <taxon>Spermatophyta</taxon>
        <taxon>Magnoliopsida</taxon>
        <taxon>eudicotyledons</taxon>
        <taxon>Gunneridae</taxon>
        <taxon>Pentapetalae</taxon>
        <taxon>rosids</taxon>
        <taxon>malvids</taxon>
        <taxon>Malvales</taxon>
        <taxon>Dipterocarpaceae</taxon>
        <taxon>Rubroshorea</taxon>
    </lineage>
</organism>
<dbReference type="InterPro" id="IPR036779">
    <property type="entry name" value="LysM_dom_sf"/>
</dbReference>
<dbReference type="Gene3D" id="3.10.350.10">
    <property type="entry name" value="LysM domain"/>
    <property type="match status" value="2"/>
</dbReference>
<gene>
    <name evidence="3" type="ORF">SLEP1_g27361</name>
</gene>
<reference evidence="3 4" key="1">
    <citation type="journal article" date="2021" name="Commun. Biol.">
        <title>The genome of Shorea leprosula (Dipterocarpaceae) highlights the ecological relevance of drought in aseasonal tropical rainforests.</title>
        <authorList>
            <person name="Ng K.K.S."/>
            <person name="Kobayashi M.J."/>
            <person name="Fawcett J.A."/>
            <person name="Hatakeyama M."/>
            <person name="Paape T."/>
            <person name="Ng C.H."/>
            <person name="Ang C.C."/>
            <person name="Tnah L.H."/>
            <person name="Lee C.T."/>
            <person name="Nishiyama T."/>
            <person name="Sese J."/>
            <person name="O'Brien M.J."/>
            <person name="Copetti D."/>
            <person name="Mohd Noor M.I."/>
            <person name="Ong R.C."/>
            <person name="Putra M."/>
            <person name="Sireger I.Z."/>
            <person name="Indrioko S."/>
            <person name="Kosugi Y."/>
            <person name="Izuno A."/>
            <person name="Isagi Y."/>
            <person name="Lee S.L."/>
            <person name="Shimizu K.K."/>
        </authorList>
    </citation>
    <scope>NUCLEOTIDE SEQUENCE [LARGE SCALE GENOMIC DNA]</scope>
    <source>
        <strain evidence="3">214</strain>
    </source>
</reference>
<sequence>MDFARFLLILPLVYLLSFTSTVQSYFRCSNPATCIALVGYAPINATTLSDIQSLFNVEDQRSLLGANNLPLSTPSNYSIQSKQTVRVPIPCMCYNNTGVSNNIPIYTAKKGDYLYLIATTVFSGLLKYEEIVVANALSYQDILDIGQKLWIPLPCSCDEVGGDKVVHYAHVVEAGSSVEAIAQQFGTDSQTLLNINGITNDSQLVAGISLDVPLRGTFSICF</sequence>
<dbReference type="CDD" id="cd00118">
    <property type="entry name" value="LysM"/>
    <property type="match status" value="1"/>
</dbReference>
<dbReference type="InterPro" id="IPR018392">
    <property type="entry name" value="LysM"/>
</dbReference>
<protein>
    <recommendedName>
        <fullName evidence="2">LysM domain-containing protein</fullName>
    </recommendedName>
</protein>
<dbReference type="AlphaFoldDB" id="A0AAV5K1I2"/>
<dbReference type="PANTHER" id="PTHR33734:SF11">
    <property type="entry name" value="LYSM DOMAIN-CONTAINING GPI-ANCHORED PROTEIN 2"/>
    <property type="match status" value="1"/>
</dbReference>
<feature type="chain" id="PRO_5043865168" description="LysM domain-containing protein" evidence="1">
    <location>
        <begin position="25"/>
        <end position="222"/>
    </location>
</feature>
<keyword evidence="1" id="KW-0732">Signal</keyword>
<evidence type="ECO:0000313" key="3">
    <source>
        <dbReference type="EMBL" id="GKV16770.1"/>
    </source>
</evidence>
<dbReference type="Proteomes" id="UP001054252">
    <property type="component" value="Unassembled WGS sequence"/>
</dbReference>
<dbReference type="PROSITE" id="PS51782">
    <property type="entry name" value="LYSM"/>
    <property type="match status" value="2"/>
</dbReference>
<feature type="signal peptide" evidence="1">
    <location>
        <begin position="1"/>
        <end position="24"/>
    </location>
</feature>
<proteinExistence type="predicted"/>
<dbReference type="PANTHER" id="PTHR33734">
    <property type="entry name" value="LYSM DOMAIN-CONTAINING GPI-ANCHORED PROTEIN 2"/>
    <property type="match status" value="1"/>
</dbReference>
<accession>A0AAV5K1I2</accession>
<evidence type="ECO:0000256" key="1">
    <source>
        <dbReference type="SAM" id="SignalP"/>
    </source>
</evidence>
<evidence type="ECO:0000259" key="2">
    <source>
        <dbReference type="PROSITE" id="PS51782"/>
    </source>
</evidence>
<name>A0AAV5K1I2_9ROSI</name>
<dbReference type="SUPFAM" id="SSF54106">
    <property type="entry name" value="LysM domain"/>
    <property type="match status" value="2"/>
</dbReference>
<evidence type="ECO:0000313" key="4">
    <source>
        <dbReference type="Proteomes" id="UP001054252"/>
    </source>
</evidence>
<keyword evidence="4" id="KW-1185">Reference proteome</keyword>
<dbReference type="SMART" id="SM00257">
    <property type="entry name" value="LysM"/>
    <property type="match status" value="2"/>
</dbReference>
<comment type="caution">
    <text evidence="3">The sequence shown here is derived from an EMBL/GenBank/DDBJ whole genome shotgun (WGS) entry which is preliminary data.</text>
</comment>
<dbReference type="EMBL" id="BPVZ01000046">
    <property type="protein sequence ID" value="GKV16770.1"/>
    <property type="molecule type" value="Genomic_DNA"/>
</dbReference>
<feature type="domain" description="LysM" evidence="2">
    <location>
        <begin position="104"/>
        <end position="151"/>
    </location>
</feature>